<comment type="caution">
    <text evidence="2">The sequence shown here is derived from an EMBL/GenBank/DDBJ whole genome shotgun (WGS) entry which is preliminary data.</text>
</comment>
<organism evidence="2 3">
    <name type="scientific">Actinomadura luzonensis</name>
    <dbReference type="NCBI Taxonomy" id="2805427"/>
    <lineage>
        <taxon>Bacteria</taxon>
        <taxon>Bacillati</taxon>
        <taxon>Actinomycetota</taxon>
        <taxon>Actinomycetes</taxon>
        <taxon>Streptosporangiales</taxon>
        <taxon>Thermomonosporaceae</taxon>
        <taxon>Actinomadura</taxon>
    </lineage>
</organism>
<accession>A0ABT0FTC5</accession>
<feature type="region of interest" description="Disordered" evidence="1">
    <location>
        <begin position="152"/>
        <end position="179"/>
    </location>
</feature>
<keyword evidence="3" id="KW-1185">Reference proteome</keyword>
<dbReference type="InterPro" id="IPR023393">
    <property type="entry name" value="START-like_dom_sf"/>
</dbReference>
<evidence type="ECO:0008006" key="4">
    <source>
        <dbReference type="Google" id="ProtNLM"/>
    </source>
</evidence>
<evidence type="ECO:0000256" key="1">
    <source>
        <dbReference type="SAM" id="MobiDB-lite"/>
    </source>
</evidence>
<protein>
    <recommendedName>
        <fullName evidence="4">SRPBCC family protein</fullName>
    </recommendedName>
</protein>
<gene>
    <name evidence="2" type="ORF">MF672_017580</name>
</gene>
<dbReference type="Gene3D" id="3.30.530.20">
    <property type="match status" value="1"/>
</dbReference>
<dbReference type="Pfam" id="PF10604">
    <property type="entry name" value="Polyketide_cyc2"/>
    <property type="match status" value="1"/>
</dbReference>
<dbReference type="SUPFAM" id="SSF55961">
    <property type="entry name" value="Bet v1-like"/>
    <property type="match status" value="1"/>
</dbReference>
<sequence>MSGAQHTLAGRLTVPLPPGEAFTLFTPRGEERWVPGWRPRFPAPPGDDSAPGTVFETSAHGERTVWVVTAREPGRRVSYARVTPGSRAGTVTVELDPDEHGGTTVRVTYELTALTPDERGPLREFAERYPDFLRSWEQDIARHLRSSPLFIAPAEGAHGPQVGSAGDGRPSRLPDGRLA</sequence>
<evidence type="ECO:0000313" key="3">
    <source>
        <dbReference type="Proteomes" id="UP001317259"/>
    </source>
</evidence>
<name>A0ABT0FTC5_9ACTN</name>
<dbReference type="InterPro" id="IPR019587">
    <property type="entry name" value="Polyketide_cyclase/dehydratase"/>
</dbReference>
<proteinExistence type="predicted"/>
<evidence type="ECO:0000313" key="2">
    <source>
        <dbReference type="EMBL" id="MCK2215584.1"/>
    </source>
</evidence>
<dbReference type="Proteomes" id="UP001317259">
    <property type="component" value="Unassembled WGS sequence"/>
</dbReference>
<reference evidence="2 3" key="1">
    <citation type="submission" date="2022-04" db="EMBL/GenBank/DDBJ databases">
        <title>Genome draft of Actinomadura sp. ATCC 31491.</title>
        <authorList>
            <person name="Shi X."/>
            <person name="Du Y."/>
        </authorList>
    </citation>
    <scope>NUCLEOTIDE SEQUENCE [LARGE SCALE GENOMIC DNA]</scope>
    <source>
        <strain evidence="2 3">ATCC 31491</strain>
    </source>
</reference>
<dbReference type="RefSeq" id="WP_242381958.1">
    <property type="nucleotide sequence ID" value="NZ_JAKRKC020000001.1"/>
</dbReference>
<feature type="compositionally biased region" description="Basic and acidic residues" evidence="1">
    <location>
        <begin position="169"/>
        <end position="179"/>
    </location>
</feature>
<dbReference type="EMBL" id="JAKRKC020000001">
    <property type="protein sequence ID" value="MCK2215584.1"/>
    <property type="molecule type" value="Genomic_DNA"/>
</dbReference>